<keyword evidence="2" id="KW-0732">Signal</keyword>
<dbReference type="Proteomes" id="UP000182235">
    <property type="component" value="Unassembled WGS sequence"/>
</dbReference>
<feature type="compositionally biased region" description="Basic residues" evidence="1">
    <location>
        <begin position="195"/>
        <end position="206"/>
    </location>
</feature>
<proteinExistence type="predicted"/>
<dbReference type="InterPro" id="IPR037176">
    <property type="entry name" value="Osmotin/thaumatin-like_sf"/>
</dbReference>
<feature type="chain" id="PRO_5013289700" description="Antigenic thaumatin-like protein" evidence="2">
    <location>
        <begin position="23"/>
        <end position="206"/>
    </location>
</feature>
<evidence type="ECO:0000256" key="1">
    <source>
        <dbReference type="SAM" id="MobiDB-lite"/>
    </source>
</evidence>
<dbReference type="SUPFAM" id="SSF49870">
    <property type="entry name" value="Osmotin, thaumatin-like protein"/>
    <property type="match status" value="1"/>
</dbReference>
<dbReference type="OrthoDB" id="5144514at2759"/>
<dbReference type="AlphaFoldDB" id="A0A1J9PGT2"/>
<dbReference type="Gene3D" id="2.60.110.10">
    <property type="entry name" value="Thaumatin"/>
    <property type="match status" value="1"/>
</dbReference>
<evidence type="ECO:0000313" key="4">
    <source>
        <dbReference type="Proteomes" id="UP000182235"/>
    </source>
</evidence>
<accession>A0A1J9PGT2</accession>
<gene>
    <name evidence="3" type="ORF">AJ78_04124</name>
</gene>
<evidence type="ECO:0008006" key="5">
    <source>
        <dbReference type="Google" id="ProtNLM"/>
    </source>
</evidence>
<dbReference type="EMBL" id="LGRN01000145">
    <property type="protein sequence ID" value="OJD15632.1"/>
    <property type="molecule type" value="Genomic_DNA"/>
</dbReference>
<dbReference type="PANTHER" id="PTHR36195:SF6">
    <property type="entry name" value="SECRETED THAUMATIN-LIKE PROTEIN CALA"/>
    <property type="match status" value="1"/>
</dbReference>
<comment type="caution">
    <text evidence="3">The sequence shown here is derived from an EMBL/GenBank/DDBJ whole genome shotgun (WGS) entry which is preliminary data.</text>
</comment>
<dbReference type="Pfam" id="PF04681">
    <property type="entry name" value="Bys1"/>
    <property type="match status" value="1"/>
</dbReference>
<feature type="region of interest" description="Disordered" evidence="1">
    <location>
        <begin position="158"/>
        <end position="206"/>
    </location>
</feature>
<keyword evidence="4" id="KW-1185">Reference proteome</keyword>
<feature type="signal peptide" evidence="2">
    <location>
        <begin position="1"/>
        <end position="22"/>
    </location>
</feature>
<feature type="compositionally biased region" description="Polar residues" evidence="1">
    <location>
        <begin position="160"/>
        <end position="172"/>
    </location>
</feature>
<dbReference type="STRING" id="1447872.A0A1J9PGT2"/>
<dbReference type="VEuPathDB" id="FungiDB:AJ78_04124"/>
<evidence type="ECO:0000256" key="2">
    <source>
        <dbReference type="SAM" id="SignalP"/>
    </source>
</evidence>
<reference evidence="3 4" key="1">
    <citation type="submission" date="2015-07" db="EMBL/GenBank/DDBJ databases">
        <title>Emmonsia species relationships and genome sequence.</title>
        <authorList>
            <consortium name="The Broad Institute Genomics Platform"/>
            <person name="Cuomo C.A."/>
            <person name="Munoz J.F."/>
            <person name="Imamovic A."/>
            <person name="Priest M.E."/>
            <person name="Young S."/>
            <person name="Clay O.K."/>
            <person name="McEwen J.G."/>
        </authorList>
    </citation>
    <scope>NUCLEOTIDE SEQUENCE [LARGE SCALE GENOMIC DNA]</scope>
    <source>
        <strain evidence="3 4">UAMH 9510</strain>
    </source>
</reference>
<dbReference type="InterPro" id="IPR006771">
    <property type="entry name" value="CetA-like"/>
</dbReference>
<name>A0A1J9PGT2_9EURO</name>
<protein>
    <recommendedName>
        <fullName evidence="5">Antigenic thaumatin-like protein</fullName>
    </recommendedName>
</protein>
<evidence type="ECO:0000313" key="3">
    <source>
        <dbReference type="EMBL" id="OJD15632.1"/>
    </source>
</evidence>
<dbReference type="PANTHER" id="PTHR36195">
    <property type="entry name" value="DOMAIN PROTEIN, PUTATIVE (AFU_ORTHOLOGUE AFUA_5G01990)-RELATED-RELATED"/>
    <property type="match status" value="1"/>
</dbReference>
<dbReference type="PROSITE" id="PS51367">
    <property type="entry name" value="THAUMATIN_2"/>
    <property type="match status" value="1"/>
</dbReference>
<sequence length="206" mass="21894">MYTKGAVAAATAFAALLPNVLAGTAMVKNNCDCPVYLWSVANAGNVPRHEIKPGETFSEKYRSNPNGGGISLKISKTYSDAVITQFEYTLAGPKVFYDISNINGYPFEDKGVSLTSSSGCPEVHCPAGVKRCKGAYNNPDDIATHACSSSSDLSMTLCSGGTTKSHQESAQVTKHKDPTPTPTPTPTSTTTTTRPPHHQHPRQFAV</sequence>
<organism evidence="3 4">
    <name type="scientific">Emergomyces pasteurianus Ep9510</name>
    <dbReference type="NCBI Taxonomy" id="1447872"/>
    <lineage>
        <taxon>Eukaryota</taxon>
        <taxon>Fungi</taxon>
        <taxon>Dikarya</taxon>
        <taxon>Ascomycota</taxon>
        <taxon>Pezizomycotina</taxon>
        <taxon>Eurotiomycetes</taxon>
        <taxon>Eurotiomycetidae</taxon>
        <taxon>Onygenales</taxon>
        <taxon>Ajellomycetaceae</taxon>
        <taxon>Emergomyces</taxon>
    </lineage>
</organism>
<dbReference type="InterPro" id="IPR001938">
    <property type="entry name" value="Thaumatin"/>
</dbReference>